<keyword evidence="2" id="KW-1185">Reference proteome</keyword>
<reference evidence="1 2" key="1">
    <citation type="submission" date="2018-09" db="EMBL/GenBank/DDBJ databases">
        <title>Genomic Encyclopedia of Archaeal and Bacterial Type Strains, Phase II (KMG-II): from individual species to whole genera.</title>
        <authorList>
            <person name="Goeker M."/>
        </authorList>
    </citation>
    <scope>NUCLEOTIDE SEQUENCE [LARGE SCALE GENOMIC DNA]</scope>
    <source>
        <strain evidence="1 2">DSM 16505</strain>
    </source>
</reference>
<sequence>MRYLLTFLVLFLAISCTPEKKGDPTRFVHGTFEIPAGDSYGKTTIVRKDSIQIEEYTKKVSISTDSLVTEKEIKHVDTLYIKWKNNFAYTLRMKSPKTDLDKDPIFVQITKVTDSSYTFTARIGYSNFKQEGTVYKVN</sequence>
<comment type="caution">
    <text evidence="1">The sequence shown here is derived from an EMBL/GenBank/DDBJ whole genome shotgun (WGS) entry which is preliminary data.</text>
</comment>
<proteinExistence type="predicted"/>
<organism evidence="1 2">
    <name type="scientific">Tenacibaculum lutimaris</name>
    <dbReference type="NCBI Taxonomy" id="285258"/>
    <lineage>
        <taxon>Bacteria</taxon>
        <taxon>Pseudomonadati</taxon>
        <taxon>Bacteroidota</taxon>
        <taxon>Flavobacteriia</taxon>
        <taxon>Flavobacteriales</taxon>
        <taxon>Flavobacteriaceae</taxon>
        <taxon>Tenacibaculum</taxon>
    </lineage>
</organism>
<dbReference type="EMBL" id="RAQM01000008">
    <property type="protein sequence ID" value="RKF03710.1"/>
    <property type="molecule type" value="Genomic_DNA"/>
</dbReference>
<dbReference type="RefSeq" id="WP_120186572.1">
    <property type="nucleotide sequence ID" value="NZ_RAQM01000008.1"/>
</dbReference>
<evidence type="ECO:0000313" key="1">
    <source>
        <dbReference type="EMBL" id="RKF03710.1"/>
    </source>
</evidence>
<accession>A0A420E0V6</accession>
<dbReference type="AlphaFoldDB" id="A0A420E0V6"/>
<dbReference type="Proteomes" id="UP000285780">
    <property type="component" value="Unassembled WGS sequence"/>
</dbReference>
<protein>
    <submittedName>
        <fullName evidence="1">Uncharacterized protein</fullName>
    </submittedName>
</protein>
<gene>
    <name evidence="1" type="ORF">C8N26_1336</name>
</gene>
<dbReference type="PROSITE" id="PS51257">
    <property type="entry name" value="PROKAR_LIPOPROTEIN"/>
    <property type="match status" value="1"/>
</dbReference>
<evidence type="ECO:0000313" key="2">
    <source>
        <dbReference type="Proteomes" id="UP000285780"/>
    </source>
</evidence>
<name>A0A420E0V6_9FLAO</name>